<proteinExistence type="predicted"/>
<gene>
    <name evidence="1" type="ORF">RO3G_05102</name>
</gene>
<organism evidence="1 2">
    <name type="scientific">Rhizopus delemar (strain RA 99-880 / ATCC MYA-4621 / FGSC 9543 / NRRL 43880)</name>
    <name type="common">Mucormycosis agent</name>
    <name type="synonym">Rhizopus arrhizus var. delemar</name>
    <dbReference type="NCBI Taxonomy" id="246409"/>
    <lineage>
        <taxon>Eukaryota</taxon>
        <taxon>Fungi</taxon>
        <taxon>Fungi incertae sedis</taxon>
        <taxon>Mucoromycota</taxon>
        <taxon>Mucoromycotina</taxon>
        <taxon>Mucoromycetes</taxon>
        <taxon>Mucorales</taxon>
        <taxon>Mucorineae</taxon>
        <taxon>Rhizopodaceae</taxon>
        <taxon>Rhizopus</taxon>
    </lineage>
</organism>
<reference evidence="1 2" key="1">
    <citation type="journal article" date="2009" name="PLoS Genet.">
        <title>Genomic analysis of the basal lineage fungus Rhizopus oryzae reveals a whole-genome duplication.</title>
        <authorList>
            <person name="Ma L.-J."/>
            <person name="Ibrahim A.S."/>
            <person name="Skory C."/>
            <person name="Grabherr M.G."/>
            <person name="Burger G."/>
            <person name="Butler M."/>
            <person name="Elias M."/>
            <person name="Idnurm A."/>
            <person name="Lang B.F."/>
            <person name="Sone T."/>
            <person name="Abe A."/>
            <person name="Calvo S.E."/>
            <person name="Corrochano L.M."/>
            <person name="Engels R."/>
            <person name="Fu J."/>
            <person name="Hansberg W."/>
            <person name="Kim J.-M."/>
            <person name="Kodira C.D."/>
            <person name="Koehrsen M.J."/>
            <person name="Liu B."/>
            <person name="Miranda-Saavedra D."/>
            <person name="O'Leary S."/>
            <person name="Ortiz-Castellanos L."/>
            <person name="Poulter R."/>
            <person name="Rodriguez-Romero J."/>
            <person name="Ruiz-Herrera J."/>
            <person name="Shen Y.-Q."/>
            <person name="Zeng Q."/>
            <person name="Galagan J."/>
            <person name="Birren B.W."/>
            <person name="Cuomo C.A."/>
            <person name="Wickes B.L."/>
        </authorList>
    </citation>
    <scope>NUCLEOTIDE SEQUENCE [LARGE SCALE GENOMIC DNA]</scope>
    <source>
        <strain evidence="2">RA 99-880 / ATCC MYA-4621 / FGSC 9543 / NRRL 43880</strain>
    </source>
</reference>
<dbReference type="EMBL" id="CH476734">
    <property type="protein sequence ID" value="EIE80397.1"/>
    <property type="molecule type" value="Genomic_DNA"/>
</dbReference>
<dbReference type="RefSeq" id="XP_067515793.1">
    <property type="nucleotide sequence ID" value="XM_067659692.1"/>
</dbReference>
<dbReference type="OrthoDB" id="268928at2759"/>
<keyword evidence="2" id="KW-1185">Reference proteome</keyword>
<dbReference type="OMA" id="GQFDEQY"/>
<protein>
    <submittedName>
        <fullName evidence="1">Uncharacterized protein</fullName>
    </submittedName>
</protein>
<evidence type="ECO:0000313" key="2">
    <source>
        <dbReference type="Proteomes" id="UP000009138"/>
    </source>
</evidence>
<accession>I1BW17</accession>
<dbReference type="AlphaFoldDB" id="I1BW17"/>
<evidence type="ECO:0000313" key="1">
    <source>
        <dbReference type="EMBL" id="EIE80397.1"/>
    </source>
</evidence>
<name>I1BW17_RHIO9</name>
<dbReference type="VEuPathDB" id="FungiDB:RO3G_05102"/>
<sequence>MSPVFNYRVNLIDKETLQGGVYDEYVTWRARLFLFLVSQQIKKKKRGIYDDGGWNIGFCVTKYVYEEGIDLPNMYLGIADVVQCVLIMLR</sequence>
<dbReference type="Proteomes" id="UP000009138">
    <property type="component" value="Unassembled WGS sequence"/>
</dbReference>
<dbReference type="InParanoid" id="I1BW17"/>
<dbReference type="GeneID" id="93612073"/>